<dbReference type="InterPro" id="IPR043502">
    <property type="entry name" value="DNA/RNA_pol_sf"/>
</dbReference>
<gene>
    <name evidence="1" type="ORF">TNIN_161161</name>
</gene>
<evidence type="ECO:0000313" key="1">
    <source>
        <dbReference type="EMBL" id="GFY78840.1"/>
    </source>
</evidence>
<reference evidence="1" key="1">
    <citation type="submission" date="2020-08" db="EMBL/GenBank/DDBJ databases">
        <title>Multicomponent nature underlies the extraordinary mechanical properties of spider dragline silk.</title>
        <authorList>
            <person name="Kono N."/>
            <person name="Nakamura H."/>
            <person name="Mori M."/>
            <person name="Yoshida Y."/>
            <person name="Ohtoshi R."/>
            <person name="Malay A.D."/>
            <person name="Moran D.A.P."/>
            <person name="Tomita M."/>
            <person name="Numata K."/>
            <person name="Arakawa K."/>
        </authorList>
    </citation>
    <scope>NUCLEOTIDE SEQUENCE</scope>
</reference>
<dbReference type="Proteomes" id="UP000886998">
    <property type="component" value="Unassembled WGS sequence"/>
</dbReference>
<dbReference type="OrthoDB" id="6429497at2759"/>
<evidence type="ECO:0000313" key="2">
    <source>
        <dbReference type="Proteomes" id="UP000886998"/>
    </source>
</evidence>
<name>A0A8X6YX03_9ARAC</name>
<dbReference type="AlphaFoldDB" id="A0A8X6YX03"/>
<keyword evidence="2" id="KW-1185">Reference proteome</keyword>
<dbReference type="Gene3D" id="3.30.70.270">
    <property type="match status" value="1"/>
</dbReference>
<dbReference type="SUPFAM" id="SSF56672">
    <property type="entry name" value="DNA/RNA polymerases"/>
    <property type="match status" value="1"/>
</dbReference>
<comment type="caution">
    <text evidence="1">The sequence shown here is derived from an EMBL/GenBank/DDBJ whole genome shotgun (WGS) entry which is preliminary data.</text>
</comment>
<dbReference type="EMBL" id="BMAV01023232">
    <property type="protein sequence ID" value="GFY78840.1"/>
    <property type="molecule type" value="Genomic_DNA"/>
</dbReference>
<accession>A0A8X6YX03</accession>
<organism evidence="1 2">
    <name type="scientific">Trichonephila inaurata madagascariensis</name>
    <dbReference type="NCBI Taxonomy" id="2747483"/>
    <lineage>
        <taxon>Eukaryota</taxon>
        <taxon>Metazoa</taxon>
        <taxon>Ecdysozoa</taxon>
        <taxon>Arthropoda</taxon>
        <taxon>Chelicerata</taxon>
        <taxon>Arachnida</taxon>
        <taxon>Araneae</taxon>
        <taxon>Araneomorphae</taxon>
        <taxon>Entelegynae</taxon>
        <taxon>Araneoidea</taxon>
        <taxon>Nephilidae</taxon>
        <taxon>Trichonephila</taxon>
        <taxon>Trichonephila inaurata</taxon>
    </lineage>
</organism>
<sequence length="184" mass="21544">MQLVPVRHEVSTELYIDAIGPLPIAPIRNKHILPDMCMSSRCHEAVPEKASTPLVEALLQIFRRVFFQKRFKQMREGTLFMSISTTELFEKLGTYCPLRMPFTFKNVFYYFSRMIAELTRGYEKFDLLYLNKASIFSENWDYSINHINKALEQSTHLTIEPVKRKFVQCSVKYLGYVVGKRSQA</sequence>
<protein>
    <submittedName>
        <fullName evidence="1">Uncharacterized protein</fullName>
    </submittedName>
</protein>
<proteinExistence type="predicted"/>
<dbReference type="InterPro" id="IPR043128">
    <property type="entry name" value="Rev_trsase/Diguanyl_cyclase"/>
</dbReference>
<dbReference type="GO" id="GO:0071897">
    <property type="term" value="P:DNA biosynthetic process"/>
    <property type="evidence" value="ECO:0007669"/>
    <property type="project" value="UniProtKB-ARBA"/>
</dbReference>